<sequence>MQSTESAGQSALTFLGKQGFGEAVPVLIDSATQEFDEGWVFFYQSKSYVETGDFNESLVGNAPCFVPRNGSAPCFISYHRPIEESMRAFRLCGDASAEAKAQVKLLGWEPGALSVSAIQVIRRHSMLGLAAAKKAVDSCLSGSPTLIDTISVASASVLVAELSNLNFLAEVTYGA</sequence>
<accession>A0ABU9C1T7</accession>
<comment type="caution">
    <text evidence="2">The sequence shown here is derived from an EMBL/GenBank/DDBJ whole genome shotgun (WGS) entry which is preliminary data.</text>
</comment>
<reference evidence="2 3" key="1">
    <citation type="submission" date="2024-04" db="EMBL/GenBank/DDBJ databases">
        <title>Novel species of the genus Ideonella isolated from streams.</title>
        <authorList>
            <person name="Lu H."/>
        </authorList>
    </citation>
    <scope>NUCLEOTIDE SEQUENCE [LARGE SCALE GENOMIC DNA]</scope>
    <source>
        <strain evidence="2 3">DXS29W</strain>
    </source>
</reference>
<evidence type="ECO:0000259" key="1">
    <source>
        <dbReference type="Pfam" id="PF15567"/>
    </source>
</evidence>
<gene>
    <name evidence="2" type="ORF">AACH06_29780</name>
</gene>
<name>A0ABU9C1T7_9BURK</name>
<protein>
    <submittedName>
        <fullName evidence="2">YrhB domain-containing protein</fullName>
    </submittedName>
</protein>
<organism evidence="2 3">
    <name type="scientific">Ideonella lacteola</name>
    <dbReference type="NCBI Taxonomy" id="2984193"/>
    <lineage>
        <taxon>Bacteria</taxon>
        <taxon>Pseudomonadati</taxon>
        <taxon>Pseudomonadota</taxon>
        <taxon>Betaproteobacteria</taxon>
        <taxon>Burkholderiales</taxon>
        <taxon>Sphaerotilaceae</taxon>
        <taxon>Ideonella</taxon>
    </lineage>
</organism>
<evidence type="ECO:0000313" key="2">
    <source>
        <dbReference type="EMBL" id="MEK8035027.1"/>
    </source>
</evidence>
<proteinExistence type="predicted"/>
<evidence type="ECO:0000313" key="3">
    <source>
        <dbReference type="Proteomes" id="UP001371218"/>
    </source>
</evidence>
<dbReference type="EMBL" id="JBBUTG010000053">
    <property type="protein sequence ID" value="MEK8035027.1"/>
    <property type="molecule type" value="Genomic_DNA"/>
</dbReference>
<dbReference type="Pfam" id="PF15567">
    <property type="entry name" value="Imm35"/>
    <property type="match status" value="1"/>
</dbReference>
<dbReference type="InterPro" id="IPR029082">
    <property type="entry name" value="Imm35"/>
</dbReference>
<dbReference type="Proteomes" id="UP001371218">
    <property type="component" value="Unassembled WGS sequence"/>
</dbReference>
<dbReference type="RefSeq" id="WP_341429462.1">
    <property type="nucleotide sequence ID" value="NZ_JBBUTG010000053.1"/>
</dbReference>
<keyword evidence="3" id="KW-1185">Reference proteome</keyword>
<feature type="domain" description="Immunity protein 35" evidence="1">
    <location>
        <begin position="18"/>
        <end position="73"/>
    </location>
</feature>